<feature type="compositionally biased region" description="Basic and acidic residues" evidence="1">
    <location>
        <begin position="1216"/>
        <end position="1227"/>
    </location>
</feature>
<evidence type="ECO:0000313" key="2">
    <source>
        <dbReference type="EMBL" id="KAG8516629.1"/>
    </source>
</evidence>
<dbReference type="InterPro" id="IPR028221">
    <property type="entry name" value="JCAD"/>
</dbReference>
<comment type="caution">
    <text evidence="2">The sequence shown here is derived from an EMBL/GenBank/DDBJ whole genome shotgun (WGS) entry which is preliminary data.</text>
</comment>
<dbReference type="EMBL" id="JAGFMF010011673">
    <property type="protein sequence ID" value="KAG8516629.1"/>
    <property type="molecule type" value="Genomic_DNA"/>
</dbReference>
<feature type="region of interest" description="Disordered" evidence="1">
    <location>
        <begin position="492"/>
        <end position="518"/>
    </location>
</feature>
<feature type="compositionally biased region" description="Low complexity" evidence="1">
    <location>
        <begin position="860"/>
        <end position="871"/>
    </location>
</feature>
<feature type="region of interest" description="Disordered" evidence="1">
    <location>
        <begin position="131"/>
        <end position="157"/>
    </location>
</feature>
<feature type="region of interest" description="Disordered" evidence="1">
    <location>
        <begin position="690"/>
        <end position="715"/>
    </location>
</feature>
<dbReference type="GO" id="GO:0005912">
    <property type="term" value="C:adherens junction"/>
    <property type="evidence" value="ECO:0007669"/>
    <property type="project" value="TreeGrafter"/>
</dbReference>
<feature type="compositionally biased region" description="Polar residues" evidence="1">
    <location>
        <begin position="872"/>
        <end position="883"/>
    </location>
</feature>
<feature type="region of interest" description="Disordered" evidence="1">
    <location>
        <begin position="1375"/>
        <end position="1424"/>
    </location>
</feature>
<evidence type="ECO:0000256" key="1">
    <source>
        <dbReference type="SAM" id="MobiDB-lite"/>
    </source>
</evidence>
<dbReference type="GO" id="GO:1903589">
    <property type="term" value="P:positive regulation of blood vessel endothelial cell proliferation involved in sprouting angiogenesis"/>
    <property type="evidence" value="ECO:0007669"/>
    <property type="project" value="TreeGrafter"/>
</dbReference>
<protein>
    <submittedName>
        <fullName evidence="2">Junctional protein associated with coronary artery disease</fullName>
    </submittedName>
</protein>
<feature type="region of interest" description="Disordered" evidence="1">
    <location>
        <begin position="1263"/>
        <end position="1307"/>
    </location>
</feature>
<feature type="region of interest" description="Disordered" evidence="1">
    <location>
        <begin position="1075"/>
        <end position="1098"/>
    </location>
</feature>
<feature type="region of interest" description="Disordered" evidence="1">
    <location>
        <begin position="860"/>
        <end position="910"/>
    </location>
</feature>
<feature type="region of interest" description="Disordered" evidence="1">
    <location>
        <begin position="995"/>
        <end position="1045"/>
    </location>
</feature>
<feature type="compositionally biased region" description="Basic and acidic residues" evidence="1">
    <location>
        <begin position="1008"/>
        <end position="1018"/>
    </location>
</feature>
<dbReference type="PANTHER" id="PTHR34757">
    <property type="entry name" value="JUNCTIONAL PROTEIN ASSOCIATED WITH CORONARY ARTERY DISEASE"/>
    <property type="match status" value="1"/>
</dbReference>
<dbReference type="Proteomes" id="UP000700334">
    <property type="component" value="Unassembled WGS sequence"/>
</dbReference>
<feature type="region of interest" description="Disordered" evidence="1">
    <location>
        <begin position="737"/>
        <end position="766"/>
    </location>
</feature>
<feature type="region of interest" description="Disordered" evidence="1">
    <location>
        <begin position="1140"/>
        <end position="1171"/>
    </location>
</feature>
<reference evidence="2" key="1">
    <citation type="journal article" date="2021" name="Evol. Appl.">
        <title>The genome of the Pyrenean desman and the effects of bottlenecks and inbreeding on the genomic landscape of an endangered species.</title>
        <authorList>
            <person name="Escoda L."/>
            <person name="Castresana J."/>
        </authorList>
    </citation>
    <scope>NUCLEOTIDE SEQUENCE</scope>
    <source>
        <strain evidence="2">IBE-C5619</strain>
    </source>
</reference>
<dbReference type="Pfam" id="PF15351">
    <property type="entry name" value="JCAD"/>
    <property type="match status" value="1"/>
</dbReference>
<sequence length="1473" mass="160633">MLRRGGCEPGGSRWCPAGRSGGGCVGQHEGAARFAKNRQTRDLSQREKSGSTADPVLFQRSLTSLSSSSMPVDLSVKKAVLSPQCIMYSVEDLLISHGYKPSRNVTAPKENYEGCQQARSRARAGPALLNGCEDRPRASPQSKKALGKGHVSDAEKNRRILRVHGEPQSVSASRTSEAGFYNQPVLVWTSQPQTGHDQVYWRKRGPEVHGVLGPQELEDVELRRMAQAHSLPMHMRDGPWEVGGRIENVMKKEVWEEELRMAGPAKWRDVSLESWNQPRKLGRQMSDGDGEKLFQELYPFMQGEHVLNSQSKGKSQSLPRVLVPESMSCMEIPIPLNDGHLPGVPKMPFYPPNCAPHLESIRNPEKEGSSVAFARPKFGRPLKPPSYDVHQHSRGAVENSDSLDGQQTDLCGSYVTKTSDPRQEVLVSDYGLEPPMYVPPPSYRSPPQHIPNPYLEEATPRLVCSSRSQQQHPMTKASASGQLPAVSLRTGNEYGAAPRSPRGVPPQPHPPTAYDGSVLYIPFDDPRIRHIKLAQPQGFSEETKLDDKLYSSGPVTPSEPPPGSLHPSGAILNPQSRVAPSSNKRGPTFSDPGSQWLWSQLPSDGENGGFLDQRDSFGVTRGQWPNMRGSQHGQVGGHPTSPHLQGASTCETQTKLKKFETGLQTKKSSKKKTNETIFCLVSIPVKSESHLPEIDTNNNDLKQSADKKNGLDKSSTLQEHSLLSMSSTDLELQALTGSMGGGTEFQKQGLGEPEEDKQTNDLSSIHPMKHRELKYSGSWPEHQYRDQQTQTSFTEGPKTSQPLPGTKLGGSPSKVLTAKFLDPAASEAQMMHMALASSDPKQRPNIHHLKGQMSLNLSSNSAFSRTSSSLSQAPVSKASQSQPCMDGRGPGASPVPKDEVVKGEPTGPCNSKQLFGQFLLKPVSRRPWDLISQLESFNKELQEEEESGDSISGSSDEDSETEGLQEGHVHPVPKSLGFIENSQKTRVEELPRMLVLEEPGCRSGRIKSKSESWSEEQKPGPPQACHQSPGPWRMESSRGESMLPAVGNLITEKGKEVEKRINQLAVSPGLVKRMTSSKLSDTRPLPPFGPSELRESQERQKASGMLSSVELSKAIPLEADSGEAKATVVVVPLSLADRPRGLSAPDLRSVGVTPAEEQSTSRLDGPLGGASALEIPPNESLQARAARILGIEVAVESLLPGARKVGQNMYSEPEESVGRLESPREESVSTPVQLDDPTVFTDAFYGRRKCGWTESPLFVGERDSVRRAPQVSKHPGADGVVPSNVPDPECQPKPQEPQSFTHEDAGTKPPFRSTLFHFIERTPSITGSEKRLRSTSKVIESLQEKLASPPRRAAPDRLMRMKEINSVSRMRLLSAWSSDSTEEPEELKAERSRGAQPGSLVSLSPGGLTWKVGHPPPLSKGTLSLEENGHLGAQREKNAEQDFWCSGEESGAFLGLGPGFGGAGLADNLVDHL</sequence>
<feature type="region of interest" description="Disordered" evidence="1">
    <location>
        <begin position="780"/>
        <end position="812"/>
    </location>
</feature>
<feature type="region of interest" description="Disordered" evidence="1">
    <location>
        <begin position="34"/>
        <end position="55"/>
    </location>
</feature>
<name>A0A8J6A791_GALPY</name>
<dbReference type="SMR" id="A0A8J6A791"/>
<feature type="compositionally biased region" description="Polar residues" evidence="1">
    <location>
        <begin position="573"/>
        <end position="602"/>
    </location>
</feature>
<feature type="region of interest" description="Disordered" evidence="1">
    <location>
        <begin position="1208"/>
        <end position="1231"/>
    </location>
</feature>
<feature type="compositionally biased region" description="Polar residues" evidence="1">
    <location>
        <begin position="399"/>
        <end position="417"/>
    </location>
</feature>
<feature type="region of interest" description="Disordered" evidence="1">
    <location>
        <begin position="375"/>
        <end position="417"/>
    </location>
</feature>
<feature type="compositionally biased region" description="Polar residues" evidence="1">
    <location>
        <begin position="786"/>
        <end position="803"/>
    </location>
</feature>
<gene>
    <name evidence="2" type="ORF">J0S82_004076</name>
</gene>
<feature type="region of interest" description="Disordered" evidence="1">
    <location>
        <begin position="534"/>
        <end position="647"/>
    </location>
</feature>
<feature type="compositionally biased region" description="Basic and acidic residues" evidence="1">
    <location>
        <begin position="39"/>
        <end position="49"/>
    </location>
</feature>
<evidence type="ECO:0000313" key="3">
    <source>
        <dbReference type="Proteomes" id="UP000700334"/>
    </source>
</evidence>
<accession>A0A8J6A791</accession>
<dbReference type="OrthoDB" id="8669630at2759"/>
<dbReference type="PANTHER" id="PTHR34757:SF1">
    <property type="entry name" value="JUNCTIONAL CADHERIN 5-ASSOCIATED PROTEIN"/>
    <property type="match status" value="1"/>
</dbReference>
<proteinExistence type="predicted"/>
<organism evidence="2 3">
    <name type="scientific">Galemys pyrenaicus</name>
    <name type="common">Iberian desman</name>
    <name type="synonym">Pyrenean desman</name>
    <dbReference type="NCBI Taxonomy" id="202257"/>
    <lineage>
        <taxon>Eukaryota</taxon>
        <taxon>Metazoa</taxon>
        <taxon>Chordata</taxon>
        <taxon>Craniata</taxon>
        <taxon>Vertebrata</taxon>
        <taxon>Euteleostomi</taxon>
        <taxon>Mammalia</taxon>
        <taxon>Eutheria</taxon>
        <taxon>Laurasiatheria</taxon>
        <taxon>Eulipotyphla</taxon>
        <taxon>Talpidae</taxon>
        <taxon>Galemys</taxon>
    </lineage>
</organism>
<dbReference type="GO" id="GO:0032587">
    <property type="term" value="C:ruffle membrane"/>
    <property type="evidence" value="ECO:0007669"/>
    <property type="project" value="TreeGrafter"/>
</dbReference>
<keyword evidence="3" id="KW-1185">Reference proteome</keyword>
<feature type="region of interest" description="Disordered" evidence="1">
    <location>
        <begin position="937"/>
        <end position="980"/>
    </location>
</feature>